<dbReference type="SUPFAM" id="SSF53067">
    <property type="entry name" value="Actin-like ATPase domain"/>
    <property type="match status" value="2"/>
</dbReference>
<sequence length="416" mass="44434">MARMKTINQDNLREHNLSIVMQTLLGHGSPLSRAQLAQKTGLTKAAMSLLTDMLIQAQVLQQMTPTSEPNSGFGRPATPLAFVPHRWAGIGLQINTDGYGYLILDISGTIVRSEWISKAMIDTDPATIFAELDRMVRPAEAFLKDEGYQLCGAGLALPGLVEGENKLLFARNLGWTDLDLSQFAVVRRLHAHAYNEANVAAIAQIPGFATVHDPDSDQLGPSDSFIFISTDVGIGGALVRDGHLEAGQHGFAGEIGHMQVDPHGVHCTCGRTGCLETLAGRRALVEAAGITTHEHSAERAFALDLISRWQQGDSQAAAAIYAGLNALTSVLASVVNVVDIDTIVLGGLWSELSGSLAPRLQAGIQDQIIGSASVKVRVLTSAVPEHSALVGAAQVGLRQFIDHPRQFLPQAERKAE</sequence>
<protein>
    <submittedName>
        <fullName evidence="2">NagC family transcriptional regulator</fullName>
    </submittedName>
</protein>
<proteinExistence type="inferred from homology"/>
<dbReference type="Gene3D" id="3.30.420.40">
    <property type="match status" value="2"/>
</dbReference>
<dbReference type="SUPFAM" id="SSF46785">
    <property type="entry name" value="Winged helix' DNA-binding domain"/>
    <property type="match status" value="1"/>
</dbReference>
<dbReference type="PANTHER" id="PTHR18964">
    <property type="entry name" value="ROK (REPRESSOR, ORF, KINASE) FAMILY"/>
    <property type="match status" value="1"/>
</dbReference>
<evidence type="ECO:0000313" key="2">
    <source>
        <dbReference type="EMBL" id="OZG56197.1"/>
    </source>
</evidence>
<organism evidence="2 3">
    <name type="scientific">Aeriscardovia aeriphila</name>
    <dbReference type="NCBI Taxonomy" id="218139"/>
    <lineage>
        <taxon>Bacteria</taxon>
        <taxon>Bacillati</taxon>
        <taxon>Actinomycetota</taxon>
        <taxon>Actinomycetes</taxon>
        <taxon>Bifidobacteriales</taxon>
        <taxon>Bifidobacteriaceae</taxon>
        <taxon>Aeriscardovia</taxon>
    </lineage>
</organism>
<accession>A0A261FAL2</accession>
<dbReference type="InterPro" id="IPR036390">
    <property type="entry name" value="WH_DNA-bd_sf"/>
</dbReference>
<dbReference type="InterPro" id="IPR036388">
    <property type="entry name" value="WH-like_DNA-bd_sf"/>
</dbReference>
<reference evidence="2 3" key="1">
    <citation type="journal article" date="2017" name="BMC Genomics">
        <title>Comparative genomic and phylogenomic analyses of the Bifidobacteriaceae family.</title>
        <authorList>
            <person name="Lugli G.A."/>
            <person name="Milani C."/>
            <person name="Turroni F."/>
            <person name="Duranti S."/>
            <person name="Mancabelli L."/>
            <person name="Mangifesta M."/>
            <person name="Ferrario C."/>
            <person name="Modesto M."/>
            <person name="Mattarelli P."/>
            <person name="Jiri K."/>
            <person name="van Sinderen D."/>
            <person name="Ventura M."/>
        </authorList>
    </citation>
    <scope>NUCLEOTIDE SEQUENCE [LARGE SCALE GENOMIC DNA]</scope>
    <source>
        <strain evidence="2 3">LMG 21773</strain>
    </source>
</reference>
<dbReference type="OrthoDB" id="5174513at2"/>
<dbReference type="AlphaFoldDB" id="A0A261FAL2"/>
<dbReference type="Pfam" id="PF00480">
    <property type="entry name" value="ROK"/>
    <property type="match status" value="1"/>
</dbReference>
<dbReference type="Gene3D" id="1.10.10.10">
    <property type="entry name" value="Winged helix-like DNA-binding domain superfamily/Winged helix DNA-binding domain"/>
    <property type="match status" value="1"/>
</dbReference>
<evidence type="ECO:0000256" key="1">
    <source>
        <dbReference type="ARBA" id="ARBA00006479"/>
    </source>
</evidence>
<dbReference type="PANTHER" id="PTHR18964:SF149">
    <property type="entry name" value="BIFUNCTIONAL UDP-N-ACETYLGLUCOSAMINE 2-EPIMERASE_N-ACETYLMANNOSAMINE KINASE"/>
    <property type="match status" value="1"/>
</dbReference>
<dbReference type="RefSeq" id="WP_094689752.1">
    <property type="nucleotide sequence ID" value="NZ_JACBYZ010000001.1"/>
</dbReference>
<dbReference type="InterPro" id="IPR000600">
    <property type="entry name" value="ROK"/>
</dbReference>
<comment type="caution">
    <text evidence="2">The sequence shown here is derived from an EMBL/GenBank/DDBJ whole genome shotgun (WGS) entry which is preliminary data.</text>
</comment>
<gene>
    <name evidence="2" type="ORF">AEAE_0685</name>
</gene>
<dbReference type="EMBL" id="MWWU01000002">
    <property type="protein sequence ID" value="OZG56197.1"/>
    <property type="molecule type" value="Genomic_DNA"/>
</dbReference>
<dbReference type="Proteomes" id="UP000228976">
    <property type="component" value="Unassembled WGS sequence"/>
</dbReference>
<evidence type="ECO:0000313" key="3">
    <source>
        <dbReference type="Proteomes" id="UP000228976"/>
    </source>
</evidence>
<dbReference type="InterPro" id="IPR043129">
    <property type="entry name" value="ATPase_NBD"/>
</dbReference>
<name>A0A261FAL2_9BIFI</name>
<keyword evidence="3" id="KW-1185">Reference proteome</keyword>
<comment type="similarity">
    <text evidence="1">Belongs to the ROK (NagC/XylR) family.</text>
</comment>